<dbReference type="Pfam" id="PF01841">
    <property type="entry name" value="Transglut_core"/>
    <property type="match status" value="1"/>
</dbReference>
<dbReference type="InterPro" id="IPR038765">
    <property type="entry name" value="Papain-like_cys_pep_sf"/>
</dbReference>
<feature type="chain" id="PRO_5046046314" evidence="2">
    <location>
        <begin position="21"/>
        <end position="1345"/>
    </location>
</feature>
<evidence type="ECO:0000256" key="1">
    <source>
        <dbReference type="ARBA" id="ARBA00022737"/>
    </source>
</evidence>
<comment type="caution">
    <text evidence="6">The sequence shown here is derived from an EMBL/GenBank/DDBJ whole genome shotgun (WGS) entry which is preliminary data.</text>
</comment>
<keyword evidence="1" id="KW-0677">Repeat</keyword>
<feature type="domain" description="Teneurin-like YD-shell" evidence="5">
    <location>
        <begin position="1207"/>
        <end position="1341"/>
    </location>
</feature>
<keyword evidence="7" id="KW-1185">Reference proteome</keyword>
<evidence type="ECO:0000259" key="3">
    <source>
        <dbReference type="Pfam" id="PF01841"/>
    </source>
</evidence>
<dbReference type="Gene3D" id="2.180.10.10">
    <property type="entry name" value="RHS repeat-associated core"/>
    <property type="match status" value="1"/>
</dbReference>
<evidence type="ECO:0000256" key="2">
    <source>
        <dbReference type="SAM" id="SignalP"/>
    </source>
</evidence>
<gene>
    <name evidence="6" type="ORF">ACFPTN_09740</name>
</gene>
<dbReference type="NCBIfam" id="TIGR01643">
    <property type="entry name" value="YD_repeat_2x"/>
    <property type="match status" value="1"/>
</dbReference>
<protein>
    <submittedName>
        <fullName evidence="6">DUF6531 domain-containing protein</fullName>
    </submittedName>
</protein>
<dbReference type="RefSeq" id="WP_385961121.1">
    <property type="nucleotide sequence ID" value="NZ_JBHSOG010000030.1"/>
</dbReference>
<dbReference type="InterPro" id="IPR006530">
    <property type="entry name" value="YD"/>
</dbReference>
<organism evidence="6 7">
    <name type="scientific">Thauera sinica</name>
    <dbReference type="NCBI Taxonomy" id="2665146"/>
    <lineage>
        <taxon>Bacteria</taxon>
        <taxon>Pseudomonadati</taxon>
        <taxon>Pseudomonadota</taxon>
        <taxon>Betaproteobacteria</taxon>
        <taxon>Rhodocyclales</taxon>
        <taxon>Zoogloeaceae</taxon>
        <taxon>Thauera</taxon>
    </lineage>
</organism>
<dbReference type="InterPro" id="IPR031325">
    <property type="entry name" value="RHS_repeat"/>
</dbReference>
<keyword evidence="2" id="KW-0732">Signal</keyword>
<evidence type="ECO:0000313" key="7">
    <source>
        <dbReference type="Proteomes" id="UP001595974"/>
    </source>
</evidence>
<feature type="non-terminal residue" evidence="6">
    <location>
        <position position="1345"/>
    </location>
</feature>
<name>A0ABW1AQY0_9RHOO</name>
<evidence type="ECO:0000259" key="5">
    <source>
        <dbReference type="Pfam" id="PF25023"/>
    </source>
</evidence>
<dbReference type="Pfam" id="PF20148">
    <property type="entry name" value="DUF6531"/>
    <property type="match status" value="1"/>
</dbReference>
<evidence type="ECO:0000313" key="6">
    <source>
        <dbReference type="EMBL" id="MFC5769655.1"/>
    </source>
</evidence>
<feature type="domain" description="DUF6531" evidence="4">
    <location>
        <begin position="962"/>
        <end position="1038"/>
    </location>
</feature>
<dbReference type="Proteomes" id="UP001595974">
    <property type="component" value="Unassembled WGS sequence"/>
</dbReference>
<dbReference type="InterPro" id="IPR002931">
    <property type="entry name" value="Transglutaminase-like"/>
</dbReference>
<sequence length="1345" mass="142971">MRAFRLIACLLAFSAAAAPAAADTSSMLGRLPEASARQLKERLAPRGLASAAALRQYLDASQRELDTAPEADDVPARSQRFAARAGELTALREQARRDLASLEDAAKASGSAEATQRIGRIRGQVDARFDRLEGLFTTWRNAPQGSERRQARRELRAALATLRHAGTPAPAAIPVPTLGPLQPAGEPAANPPAARLPAYAQADDATGDPFTPGGFRLMKVAALPPAVAAEAATDCSATSADLADDGKDVRLTQPIRDLAASLDYSPARILRWTQQNVAFEPYWGALKGAEGVLQTRAGNSTDQASLLIALLRASNIPARYVRGTVQLNDTAAQDDAGGRAQRWLGTKRYRASAAVLAGGGTSAGLQSIDGTVRGIRFSHVWVQACVPHGAYRGARAEAGGYRWLALDAAVKDHDYQQGIAVDVPLTDAAFYTPYLAARSDQLPHEHFAQKVAEAARATDANAALADVPYAGTPRPLRYDVLPGSLPYEVEAFTNWPGLGSSETASLPDAHRHTFTVTVRNGATTLASAALPYPQNAFKRVTLSYQPTAASQAAWNAWTGDLPAAADGSIQVVPQIKADGTVLAAGAPANALPLAGVHNVILKVSQGERSGAACINDSGNPADPKDTDGTCLNKTVYTNIKAGAYHALGLNALHTSNAFLGQRLEALAAGVQAYPVAPTPAAGAGYEATVGELLHLVLQDYLHQTEQADQRNAALRGFKSVGPYDLGLTASDLETDYLFDIPVAIKPAGVFVDFKGGLYGFVKLDTTAETAAARAAENVDLAKLSIYSGSALEHHVWQQALRTDAVSTVRGLQFAAEQGIPLVTFTAANIGQYDSLMQMSGATSMAAYKSAIQNAVKGSDNGNHGVVTVPRAQIAYADPVDPASKWTGAVYMSQNPVTGEYGAIINGTIAGGFPLLNSTPFSNLYNFDSFVPNTLLGTNGGAGAVQTLPGGTQGESSWITKAGDPVNMLTGNYTLQARDFTIKGRGGLPIVLERWFNAQNATDGPFGFGWTHSFNHQLRFYGIESGQSKVGWVDGTGAQRFYAVAAAGSIAPGTTLAAQAGVFTTLSRLADGRFQVRETNGLTYSFESLTSPTTPPAAGSEPRARLLAIADRHGNTLTLNYSGSQLASVSDSLGRTVLSFTWNGNRIGKVKDVSGREVNYAYEDGNGNLTRVTDPLGQATRYSYYTSADGAKLDHALRRHTLPRGNGMEFEYYAGGQVFRHTPFDTSGNLIPESALTFHYNSYRRESWTVDGRGAEERFLFDTHGNVIQQTAANGATHTYAYADPNDPHLRTRMTDPVGRVTQYSYTAEGYLQTLTLPSGAVQAWRDYDAFGQPRRVKDARGNWTL</sequence>
<dbReference type="Pfam" id="PF05593">
    <property type="entry name" value="RHS_repeat"/>
    <property type="match status" value="1"/>
</dbReference>
<dbReference type="InterPro" id="IPR056823">
    <property type="entry name" value="TEN-like_YD-shell"/>
</dbReference>
<feature type="domain" description="Transglutaminase-like" evidence="3">
    <location>
        <begin position="264"/>
        <end position="408"/>
    </location>
</feature>
<feature type="signal peptide" evidence="2">
    <location>
        <begin position="1"/>
        <end position="20"/>
    </location>
</feature>
<accession>A0ABW1AQY0</accession>
<dbReference type="EMBL" id="JBHSOG010000030">
    <property type="protein sequence ID" value="MFC5769655.1"/>
    <property type="molecule type" value="Genomic_DNA"/>
</dbReference>
<proteinExistence type="predicted"/>
<evidence type="ECO:0000259" key="4">
    <source>
        <dbReference type="Pfam" id="PF20148"/>
    </source>
</evidence>
<dbReference type="Pfam" id="PF25023">
    <property type="entry name" value="TEN_YD-shell"/>
    <property type="match status" value="1"/>
</dbReference>
<dbReference type="InterPro" id="IPR045351">
    <property type="entry name" value="DUF6531"/>
</dbReference>
<dbReference type="SUPFAM" id="SSF54001">
    <property type="entry name" value="Cysteine proteinases"/>
    <property type="match status" value="1"/>
</dbReference>
<dbReference type="Gene3D" id="3.10.620.30">
    <property type="match status" value="1"/>
</dbReference>
<reference evidence="7" key="1">
    <citation type="journal article" date="2019" name="Int. J. Syst. Evol. Microbiol.">
        <title>The Global Catalogue of Microorganisms (GCM) 10K type strain sequencing project: providing services to taxonomists for standard genome sequencing and annotation.</title>
        <authorList>
            <consortium name="The Broad Institute Genomics Platform"/>
            <consortium name="The Broad Institute Genome Sequencing Center for Infectious Disease"/>
            <person name="Wu L."/>
            <person name="Ma J."/>
        </authorList>
    </citation>
    <scope>NUCLEOTIDE SEQUENCE [LARGE SCALE GENOMIC DNA]</scope>
    <source>
        <strain evidence="7">SHR3</strain>
    </source>
</reference>